<reference evidence="2" key="1">
    <citation type="submission" date="2021-02" db="EMBL/GenBank/DDBJ databases">
        <title>Comparative genomics reveals that relaxation of natural selection precedes convergent phenotypic evolution of cavefish.</title>
        <authorList>
            <person name="Peng Z."/>
        </authorList>
    </citation>
    <scope>NUCLEOTIDE SEQUENCE</scope>
    <source>
        <tissue evidence="2">Muscle</tissue>
    </source>
</reference>
<dbReference type="InterPro" id="IPR029236">
    <property type="entry name" value="DUF4618"/>
</dbReference>
<accession>A0A9W7TAR9</accession>
<protein>
    <submittedName>
        <fullName evidence="2">Uncharacterized protein</fullName>
    </submittedName>
</protein>
<evidence type="ECO:0000313" key="3">
    <source>
        <dbReference type="Proteomes" id="UP001059041"/>
    </source>
</evidence>
<name>A0A9W7TAR9_TRIRA</name>
<gene>
    <name evidence="2" type="ORF">IRJ41_006607</name>
</gene>
<evidence type="ECO:0000256" key="1">
    <source>
        <dbReference type="SAM" id="Coils"/>
    </source>
</evidence>
<evidence type="ECO:0000313" key="2">
    <source>
        <dbReference type="EMBL" id="KAI7795010.1"/>
    </source>
</evidence>
<feature type="coiled-coil region" evidence="1">
    <location>
        <begin position="168"/>
        <end position="241"/>
    </location>
</feature>
<dbReference type="Proteomes" id="UP001059041">
    <property type="component" value="Linkage Group LG20"/>
</dbReference>
<dbReference type="PANTHER" id="PTHR28574:SF1">
    <property type="entry name" value="RIKEN CDNA 6820408C15 GENE"/>
    <property type="match status" value="1"/>
</dbReference>
<keyword evidence="1" id="KW-0175">Coiled coil</keyword>
<sequence>MTLNLRLRTSNFTPVDYSKWQRTTEPHLLWAAPHKTLLPQQNNKETFVTRQHQTGISAKPQQSTTHNDSTTFPKFTKRTEKRMQDQVTTTKNIKKLMLLIMSRREAIKDLEEHCEQLQEMNLQVARSIVDTDRNSLSRDKDLLNQQEQMRRSMAGLKRWSDSQITSIKAELTDANETSQTQLSGLQEQLDMVKAKVMAAQKQLHSLKTYKDMKFPVKALQIADMERQLKRLRDVQQNEKEDVSVVFEKEMVNLKRRRQQKEQGVLSAFVEKHACYVPPVVKLISSQNHRMREEIHMHRQEIIQLEQRNKELMKSIRELQLSRPNIRREIFPDVFLKSDKCTPDMDVHLSVPREDLLPI</sequence>
<comment type="caution">
    <text evidence="2">The sequence shown here is derived from an EMBL/GenBank/DDBJ whole genome shotgun (WGS) entry which is preliminary data.</text>
</comment>
<dbReference type="PANTHER" id="PTHR28574">
    <property type="entry name" value="RIKEN CDNA 6820408C15"/>
    <property type="match status" value="1"/>
</dbReference>
<dbReference type="OrthoDB" id="10003267at2759"/>
<dbReference type="Pfam" id="PF15397">
    <property type="entry name" value="DUF4618"/>
    <property type="match status" value="1"/>
</dbReference>
<organism evidence="2 3">
    <name type="scientific">Triplophysa rosa</name>
    <name type="common">Cave loach</name>
    <dbReference type="NCBI Taxonomy" id="992332"/>
    <lineage>
        <taxon>Eukaryota</taxon>
        <taxon>Metazoa</taxon>
        <taxon>Chordata</taxon>
        <taxon>Craniata</taxon>
        <taxon>Vertebrata</taxon>
        <taxon>Euteleostomi</taxon>
        <taxon>Actinopterygii</taxon>
        <taxon>Neopterygii</taxon>
        <taxon>Teleostei</taxon>
        <taxon>Ostariophysi</taxon>
        <taxon>Cypriniformes</taxon>
        <taxon>Nemacheilidae</taxon>
        <taxon>Triplophysa</taxon>
    </lineage>
</organism>
<dbReference type="EMBL" id="JAFHDT010000020">
    <property type="protein sequence ID" value="KAI7795010.1"/>
    <property type="molecule type" value="Genomic_DNA"/>
</dbReference>
<feature type="coiled-coil region" evidence="1">
    <location>
        <begin position="287"/>
        <end position="321"/>
    </location>
</feature>
<proteinExistence type="predicted"/>
<dbReference type="AlphaFoldDB" id="A0A9W7TAR9"/>
<keyword evidence="3" id="KW-1185">Reference proteome</keyword>
<feature type="coiled-coil region" evidence="1">
    <location>
        <begin position="100"/>
        <end position="127"/>
    </location>
</feature>